<dbReference type="Proteomes" id="UP000541444">
    <property type="component" value="Unassembled WGS sequence"/>
</dbReference>
<proteinExistence type="predicted"/>
<dbReference type="SUPFAM" id="SSF50249">
    <property type="entry name" value="Nucleic acid-binding proteins"/>
    <property type="match status" value="1"/>
</dbReference>
<dbReference type="Pfam" id="PF02721">
    <property type="entry name" value="DUF223"/>
    <property type="match status" value="1"/>
</dbReference>
<dbReference type="InterPro" id="IPR003871">
    <property type="entry name" value="RFA1B/D_OB_1st"/>
</dbReference>
<organism evidence="2 3">
    <name type="scientific">Kingdonia uniflora</name>
    <dbReference type="NCBI Taxonomy" id="39325"/>
    <lineage>
        <taxon>Eukaryota</taxon>
        <taxon>Viridiplantae</taxon>
        <taxon>Streptophyta</taxon>
        <taxon>Embryophyta</taxon>
        <taxon>Tracheophyta</taxon>
        <taxon>Spermatophyta</taxon>
        <taxon>Magnoliopsida</taxon>
        <taxon>Ranunculales</taxon>
        <taxon>Circaeasteraceae</taxon>
        <taxon>Kingdonia</taxon>
    </lineage>
</organism>
<comment type="caution">
    <text evidence="2">The sequence shown here is derived from an EMBL/GenBank/DDBJ whole genome shotgun (WGS) entry which is preliminary data.</text>
</comment>
<gene>
    <name evidence="2" type="ORF">GIB67_004193</name>
</gene>
<sequence length="313" mass="36707">MVVVCITNLESIISEKHAYHVSVTQAFVEIHLKSVLEVRRSLNYEFLIRYDDPNEVMKFSIDIFGFLTELGRRDKLIQDLCSQTKSWSNNLIGKEFWVNNRDTFLQISLDVVLDTLLRELEELTMKLELDIVTTLHDYVDPRVAIITLAMDSRTTTNPSGTTLASITMTQVRYALLRQLTPSRDCWHLKVRLSRIWTTRNFTSKKVWGLDMLFIDENEDQIHASAQRDLIPQFNDILTEGDIFHVEKFNVSKINGTYQPIIDGEYKIYFKNNTIVKRCEDQTLPIPFYKFSFVEFNEIPNRYNQPKYLTGIHY</sequence>
<evidence type="ECO:0000259" key="1">
    <source>
        <dbReference type="Pfam" id="PF02721"/>
    </source>
</evidence>
<dbReference type="EMBL" id="JACGCM010000362">
    <property type="protein sequence ID" value="KAF6173090.1"/>
    <property type="molecule type" value="Genomic_DNA"/>
</dbReference>
<dbReference type="InterPro" id="IPR012340">
    <property type="entry name" value="NA-bd_OB-fold"/>
</dbReference>
<dbReference type="Gene3D" id="2.40.50.140">
    <property type="entry name" value="Nucleic acid-binding proteins"/>
    <property type="match status" value="1"/>
</dbReference>
<evidence type="ECO:0000313" key="2">
    <source>
        <dbReference type="EMBL" id="KAF6173090.1"/>
    </source>
</evidence>
<dbReference type="AlphaFoldDB" id="A0A7J7P186"/>
<evidence type="ECO:0000313" key="3">
    <source>
        <dbReference type="Proteomes" id="UP000541444"/>
    </source>
</evidence>
<dbReference type="CDD" id="cd04480">
    <property type="entry name" value="RPA1_DBD_A_like"/>
    <property type="match status" value="1"/>
</dbReference>
<protein>
    <recommendedName>
        <fullName evidence="1">Replication protein A 70 kDa DNA-binding subunit B/D first OB fold domain-containing protein</fullName>
    </recommendedName>
</protein>
<reference evidence="2 3" key="1">
    <citation type="journal article" date="2020" name="IScience">
        <title>Genome Sequencing of the Endangered Kingdonia uniflora (Circaeasteraceae, Ranunculales) Reveals Potential Mechanisms of Evolutionary Specialization.</title>
        <authorList>
            <person name="Sun Y."/>
            <person name="Deng T."/>
            <person name="Zhang A."/>
            <person name="Moore M.J."/>
            <person name="Landis J.B."/>
            <person name="Lin N."/>
            <person name="Zhang H."/>
            <person name="Zhang X."/>
            <person name="Huang J."/>
            <person name="Zhang X."/>
            <person name="Sun H."/>
            <person name="Wang H."/>
        </authorList>
    </citation>
    <scope>NUCLEOTIDE SEQUENCE [LARGE SCALE GENOMIC DNA]</scope>
    <source>
        <strain evidence="2">TB1705</strain>
        <tissue evidence="2">Leaf</tissue>
    </source>
</reference>
<name>A0A7J7P186_9MAGN</name>
<keyword evidence="3" id="KW-1185">Reference proteome</keyword>
<feature type="domain" description="Replication protein A 70 kDa DNA-binding subunit B/D first OB fold" evidence="1">
    <location>
        <begin position="173"/>
        <end position="278"/>
    </location>
</feature>
<dbReference type="PANTHER" id="PTHR47165:SF4">
    <property type="entry name" value="OS03G0429900 PROTEIN"/>
    <property type="match status" value="1"/>
</dbReference>
<accession>A0A7J7P186</accession>
<dbReference type="PANTHER" id="PTHR47165">
    <property type="entry name" value="OS03G0429900 PROTEIN"/>
    <property type="match status" value="1"/>
</dbReference>